<evidence type="ECO:0000313" key="1">
    <source>
        <dbReference type="EMBL" id="CAG28284.1"/>
    </source>
</evidence>
<organismHost>
    <name type="scientific">Saccharolobus islandicus</name>
    <name type="common">Sulfolobus islandicus</name>
    <dbReference type="NCBI Taxonomy" id="43080"/>
</organismHost>
<sequence>MKKTIFKNVIFFKKLMSSEFKEIKKLNFMPHIFLDQILNKFSFSKKFINCAKYQSRSGKTVSGCFIYSNNVRDTKGIYYVPVEPIININFRRRMIYSKDDALKILENNQPFSALQKMEIKAEKLLVKYSTFSIKVYERFDKGKIYELPILIKQGNLNVYKIIPPREALLQVRKDDKIVFEIHESLFDKTTEFEIYNHKIVFNKQILKYVELFVTPGNGSLVYVPENVIMELQSQDHEKVQINVEPNTWLLFSHPYPVNTD</sequence>
<name>Q5W349_SIRV1</name>
<proteinExistence type="predicted"/>
<accession>Q5W349</accession>
<protein>
    <submittedName>
        <fullName evidence="1">Uncharacterized protein</fullName>
    </submittedName>
</protein>
<reference evidence="1" key="1">
    <citation type="submission" date="2004-05" db="EMBL/GenBank/DDBJ databases">
        <title>Multiple variants of the archaeal rudivirus SIRV1: evolution of a population of DNA virus species.</title>
        <authorList>
            <person name="Peng X."/>
            <person name="Phan H."/>
            <person name="Kessler A."/>
            <person name="Garrett R.A."/>
            <person name="Prangishvili D."/>
        </authorList>
    </citation>
    <scope>NUCLEOTIDE SEQUENCE</scope>
</reference>
<dbReference type="EMBL" id="AJ703803">
    <property type="protein sequence ID" value="CAG28284.1"/>
    <property type="molecule type" value="Genomic_DNA"/>
</dbReference>
<organism evidence="1">
    <name type="scientific">Sulfolobus islandicus rod-shaped virus 1</name>
    <name type="common">SIRV-1</name>
    <name type="synonym">Sulfolobus virus SIRV-1</name>
    <dbReference type="NCBI Taxonomy" id="157898"/>
    <lineage>
        <taxon>Viruses</taxon>
        <taxon>Adnaviria</taxon>
        <taxon>Zilligvirae</taxon>
        <taxon>Taleaviricota</taxon>
        <taxon>Tokiviricetes</taxon>
        <taxon>Ligamenvirales</taxon>
        <taxon>Rudiviridae</taxon>
        <taxon>Icerudivirus</taxon>
        <taxon>Icerudivirus kverkfjoellense</taxon>
        <taxon>Icerudivirus SIRV1</taxon>
    </lineage>
</organism>